<proteinExistence type="predicted"/>
<protein>
    <submittedName>
        <fullName evidence="2">SprA-related family protein</fullName>
    </submittedName>
</protein>
<sequence>MTPVGSSQSTYIPSAFTTLTARSIAVSDKVPADDPNTRFAPVDPTSEAAGGTASPDASGDTELAEAERSKRSQLAKAEAQLLQAEQNEIRELAARDREVRAHEQAHMAVGGQYAGSMSLSYERGPDGRLYAVGGEVSIDTAPVPGDPQATIDKMEQVRRAALAPAEPSSQDRAVAAQAAQLIAQARAEMAASDPLAGNSAGAEESADSASKQASGDATVEDDRAGAGLSVYRGVAADPANAGLLALA</sequence>
<reference evidence="2 3" key="1">
    <citation type="submission" date="2016-10" db="EMBL/GenBank/DDBJ databases">
        <authorList>
            <person name="Varghese N."/>
            <person name="Submissions S."/>
        </authorList>
    </citation>
    <scope>NUCLEOTIDE SEQUENCE [LARGE SCALE GENOMIC DNA]</scope>
    <source>
        <strain evidence="2 3">CECT 8317</strain>
    </source>
</reference>
<evidence type="ECO:0000256" key="1">
    <source>
        <dbReference type="SAM" id="MobiDB-lite"/>
    </source>
</evidence>
<comment type="caution">
    <text evidence="2">The sequence shown here is derived from an EMBL/GenBank/DDBJ whole genome shotgun (WGS) entry which is preliminary data.</text>
</comment>
<dbReference type="Proteomes" id="UP000243518">
    <property type="component" value="Unassembled WGS sequence"/>
</dbReference>
<dbReference type="RefSeq" id="WP_088273229.1">
    <property type="nucleotide sequence ID" value="NZ_FNVE01000001.1"/>
</dbReference>
<feature type="region of interest" description="Disordered" evidence="1">
    <location>
        <begin position="187"/>
        <end position="221"/>
    </location>
</feature>
<keyword evidence="3" id="KW-1185">Reference proteome</keyword>
<organism evidence="2 3">
    <name type="scientific">Halopseudomonas aestusnigri</name>
    <dbReference type="NCBI Taxonomy" id="857252"/>
    <lineage>
        <taxon>Bacteria</taxon>
        <taxon>Pseudomonadati</taxon>
        <taxon>Pseudomonadota</taxon>
        <taxon>Gammaproteobacteria</taxon>
        <taxon>Pseudomonadales</taxon>
        <taxon>Pseudomonadaceae</taxon>
        <taxon>Halopseudomonas</taxon>
    </lineage>
</organism>
<dbReference type="Pfam" id="PF12118">
    <property type="entry name" value="SprA-related"/>
    <property type="match status" value="1"/>
</dbReference>
<dbReference type="InterPro" id="IPR021973">
    <property type="entry name" value="SprA-related"/>
</dbReference>
<dbReference type="EMBL" id="FNVE01000001">
    <property type="protein sequence ID" value="SEF45874.1"/>
    <property type="molecule type" value="Genomic_DNA"/>
</dbReference>
<gene>
    <name evidence="2" type="ORF">SAMN05216586_101103</name>
</gene>
<name>A0AAQ1JNE9_9GAMM</name>
<accession>A0AAQ1JNE9</accession>
<dbReference type="AlphaFoldDB" id="A0AAQ1JNE9"/>
<evidence type="ECO:0000313" key="3">
    <source>
        <dbReference type="Proteomes" id="UP000243518"/>
    </source>
</evidence>
<feature type="region of interest" description="Disordered" evidence="1">
    <location>
        <begin position="29"/>
        <end position="78"/>
    </location>
</feature>
<evidence type="ECO:0000313" key="2">
    <source>
        <dbReference type="EMBL" id="SEF45874.1"/>
    </source>
</evidence>
<feature type="compositionally biased region" description="Low complexity" evidence="1">
    <location>
        <begin position="187"/>
        <end position="210"/>
    </location>
</feature>